<dbReference type="RefSeq" id="WP_190892389.1">
    <property type="nucleotide sequence ID" value="NZ_JACWZY010000047.1"/>
</dbReference>
<keyword evidence="7" id="KW-1185">Reference proteome</keyword>
<dbReference type="Proteomes" id="UP000598820">
    <property type="component" value="Unassembled WGS sequence"/>
</dbReference>
<dbReference type="InterPro" id="IPR003313">
    <property type="entry name" value="AraC-bd"/>
</dbReference>
<evidence type="ECO:0000259" key="5">
    <source>
        <dbReference type="PROSITE" id="PS01124"/>
    </source>
</evidence>
<dbReference type="PRINTS" id="PR00032">
    <property type="entry name" value="HTHARAC"/>
</dbReference>
<sequence length="261" mass="30055">MINLSNGQYLGVNKKQYEAGGLILTETEYHTMVFEGWHAHNNVHISLIIKGRNREERQQKTMIAQPGTLLFYHQDEFHRNLHTNHPSKNINLEITGEFMKCHELGENGLETITRHPNVRFSLLKMFWEAGQADQLSAVSIQMLLLELLDLTRGLTEKQPPKWLRTLLEFLQDNWQQPPTLSGLAILVGVNPITISKHFSRYMGCTLGEYLQKLKVQHALQLIATGMPLTEVAYSCGFADQSHFIRNFREQTGFLPKIYQKL</sequence>
<dbReference type="Gene3D" id="1.10.10.60">
    <property type="entry name" value="Homeodomain-like"/>
    <property type="match status" value="1"/>
</dbReference>
<keyword evidence="3" id="KW-0010">Activator</keyword>
<dbReference type="SUPFAM" id="SSF51215">
    <property type="entry name" value="Regulatory protein AraC"/>
    <property type="match status" value="1"/>
</dbReference>
<dbReference type="Pfam" id="PF02311">
    <property type="entry name" value="AraC_binding"/>
    <property type="match status" value="1"/>
</dbReference>
<keyword evidence="1" id="KW-0805">Transcription regulation</keyword>
<dbReference type="PROSITE" id="PS01124">
    <property type="entry name" value="HTH_ARAC_FAMILY_2"/>
    <property type="match status" value="1"/>
</dbReference>
<dbReference type="InterPro" id="IPR050204">
    <property type="entry name" value="AraC_XylS_family_regulators"/>
</dbReference>
<keyword evidence="2" id="KW-0238">DNA-binding</keyword>
<protein>
    <submittedName>
        <fullName evidence="6">Helix-turn-helix transcriptional regulator</fullName>
    </submittedName>
</protein>
<dbReference type="PROSITE" id="PS00041">
    <property type="entry name" value="HTH_ARAC_FAMILY_1"/>
    <property type="match status" value="1"/>
</dbReference>
<name>A0A927AVI6_9BACT</name>
<dbReference type="PANTHER" id="PTHR46796">
    <property type="entry name" value="HTH-TYPE TRANSCRIPTIONAL ACTIVATOR RHAS-RELATED"/>
    <property type="match status" value="1"/>
</dbReference>
<dbReference type="InterPro" id="IPR018062">
    <property type="entry name" value="HTH_AraC-typ_CS"/>
</dbReference>
<keyword evidence="4" id="KW-0804">Transcription</keyword>
<dbReference type="SMART" id="SM00342">
    <property type="entry name" value="HTH_ARAC"/>
    <property type="match status" value="1"/>
</dbReference>
<dbReference type="InterPro" id="IPR009057">
    <property type="entry name" value="Homeodomain-like_sf"/>
</dbReference>
<evidence type="ECO:0000313" key="7">
    <source>
        <dbReference type="Proteomes" id="UP000598820"/>
    </source>
</evidence>
<dbReference type="InterPro" id="IPR020449">
    <property type="entry name" value="Tscrpt_reg_AraC-type_HTH"/>
</dbReference>
<reference evidence="6" key="1">
    <citation type="submission" date="2020-09" db="EMBL/GenBank/DDBJ databases">
        <authorList>
            <person name="Kim M.K."/>
        </authorList>
    </citation>
    <scope>NUCLEOTIDE SEQUENCE</scope>
    <source>
        <strain evidence="6">BT702</strain>
    </source>
</reference>
<dbReference type="InterPro" id="IPR037923">
    <property type="entry name" value="HTH-like"/>
</dbReference>
<evidence type="ECO:0000256" key="4">
    <source>
        <dbReference type="ARBA" id="ARBA00023163"/>
    </source>
</evidence>
<gene>
    <name evidence="6" type="ORF">IC229_31510</name>
</gene>
<organism evidence="6 7">
    <name type="scientific">Spirosoma profusum</name>
    <dbReference type="NCBI Taxonomy" id="2771354"/>
    <lineage>
        <taxon>Bacteria</taxon>
        <taxon>Pseudomonadati</taxon>
        <taxon>Bacteroidota</taxon>
        <taxon>Cytophagia</taxon>
        <taxon>Cytophagales</taxon>
        <taxon>Cytophagaceae</taxon>
        <taxon>Spirosoma</taxon>
    </lineage>
</organism>
<dbReference type="InterPro" id="IPR018060">
    <property type="entry name" value="HTH_AraC"/>
</dbReference>
<feature type="domain" description="HTH araC/xylS-type" evidence="5">
    <location>
        <begin position="164"/>
        <end position="261"/>
    </location>
</feature>
<evidence type="ECO:0000256" key="2">
    <source>
        <dbReference type="ARBA" id="ARBA00023125"/>
    </source>
</evidence>
<proteinExistence type="predicted"/>
<dbReference type="SUPFAM" id="SSF46689">
    <property type="entry name" value="Homeodomain-like"/>
    <property type="match status" value="2"/>
</dbReference>
<dbReference type="GO" id="GO:0003700">
    <property type="term" value="F:DNA-binding transcription factor activity"/>
    <property type="evidence" value="ECO:0007669"/>
    <property type="project" value="InterPro"/>
</dbReference>
<evidence type="ECO:0000256" key="1">
    <source>
        <dbReference type="ARBA" id="ARBA00023015"/>
    </source>
</evidence>
<evidence type="ECO:0000256" key="3">
    <source>
        <dbReference type="ARBA" id="ARBA00023159"/>
    </source>
</evidence>
<dbReference type="GO" id="GO:0043565">
    <property type="term" value="F:sequence-specific DNA binding"/>
    <property type="evidence" value="ECO:0007669"/>
    <property type="project" value="InterPro"/>
</dbReference>
<dbReference type="AlphaFoldDB" id="A0A927AVI6"/>
<dbReference type="EMBL" id="JACWZY010000047">
    <property type="protein sequence ID" value="MBD2705192.1"/>
    <property type="molecule type" value="Genomic_DNA"/>
</dbReference>
<accession>A0A927AVI6</accession>
<evidence type="ECO:0000313" key="6">
    <source>
        <dbReference type="EMBL" id="MBD2705192.1"/>
    </source>
</evidence>
<dbReference type="Pfam" id="PF12833">
    <property type="entry name" value="HTH_18"/>
    <property type="match status" value="1"/>
</dbReference>
<comment type="caution">
    <text evidence="6">The sequence shown here is derived from an EMBL/GenBank/DDBJ whole genome shotgun (WGS) entry which is preliminary data.</text>
</comment>